<dbReference type="GO" id="GO:0005634">
    <property type="term" value="C:nucleus"/>
    <property type="evidence" value="ECO:0007669"/>
    <property type="project" value="UniProtKB-SubCell"/>
</dbReference>
<dbReference type="GO" id="GO:0003700">
    <property type="term" value="F:DNA-binding transcription factor activity"/>
    <property type="evidence" value="ECO:0007669"/>
    <property type="project" value="InterPro"/>
</dbReference>
<evidence type="ECO:0000259" key="11">
    <source>
        <dbReference type="PROSITE" id="PS50884"/>
    </source>
</evidence>
<dbReference type="EMBL" id="JACMSC010000016">
    <property type="protein sequence ID" value="KAG6483527.1"/>
    <property type="molecule type" value="Genomic_DNA"/>
</dbReference>
<keyword evidence="13" id="KW-1185">Reference proteome</keyword>
<dbReference type="GO" id="GO:0008270">
    <property type="term" value="F:zinc ion binding"/>
    <property type="evidence" value="ECO:0007669"/>
    <property type="project" value="UniProtKB-KW"/>
</dbReference>
<dbReference type="PANTHER" id="PTHR31089:SF75">
    <property type="entry name" value="CYCLIC DOF FACTOR 2"/>
    <property type="match status" value="1"/>
</dbReference>
<accession>A0A8J5KKZ4</accession>
<evidence type="ECO:0000256" key="9">
    <source>
        <dbReference type="SAM" id="MobiDB-lite"/>
    </source>
</evidence>
<evidence type="ECO:0000256" key="7">
    <source>
        <dbReference type="ARBA" id="ARBA00023242"/>
    </source>
</evidence>
<evidence type="ECO:0000256" key="3">
    <source>
        <dbReference type="ARBA" id="ARBA00022833"/>
    </source>
</evidence>
<gene>
    <name evidence="12" type="ORF">ZIOFF_060175</name>
</gene>
<protein>
    <recommendedName>
        <fullName evidence="11">Dof-type domain-containing protein</fullName>
    </recommendedName>
</protein>
<evidence type="ECO:0000256" key="10">
    <source>
        <dbReference type="SAM" id="Phobius"/>
    </source>
</evidence>
<comment type="caution">
    <text evidence="12">The sequence shown here is derived from an EMBL/GenBank/DDBJ whole genome shotgun (WGS) entry which is preliminary data.</text>
</comment>
<proteinExistence type="predicted"/>
<keyword evidence="7 8" id="KW-0539">Nucleus</keyword>
<feature type="region of interest" description="Disordered" evidence="9">
    <location>
        <begin position="840"/>
        <end position="859"/>
    </location>
</feature>
<feature type="transmembrane region" description="Helical" evidence="10">
    <location>
        <begin position="17"/>
        <end position="35"/>
    </location>
</feature>
<evidence type="ECO:0000256" key="5">
    <source>
        <dbReference type="ARBA" id="ARBA00023125"/>
    </source>
</evidence>
<comment type="subcellular location">
    <subcellularLocation>
        <location evidence="8">Nucleus</location>
    </subcellularLocation>
</comment>
<feature type="domain" description="Dof-type" evidence="11">
    <location>
        <begin position="573"/>
        <end position="627"/>
    </location>
</feature>
<evidence type="ECO:0000256" key="6">
    <source>
        <dbReference type="ARBA" id="ARBA00023163"/>
    </source>
</evidence>
<keyword evidence="4" id="KW-0805">Transcription regulation</keyword>
<dbReference type="InterPro" id="IPR045174">
    <property type="entry name" value="Dof"/>
</dbReference>
<dbReference type="AlphaFoldDB" id="A0A8J5KKZ4"/>
<feature type="region of interest" description="Disordered" evidence="9">
    <location>
        <begin position="464"/>
        <end position="533"/>
    </location>
</feature>
<keyword evidence="3" id="KW-0862">Zinc</keyword>
<dbReference type="PROSITE" id="PS50884">
    <property type="entry name" value="ZF_DOF_2"/>
    <property type="match status" value="1"/>
</dbReference>
<dbReference type="Proteomes" id="UP000734854">
    <property type="component" value="Unassembled WGS sequence"/>
</dbReference>
<evidence type="ECO:0000256" key="8">
    <source>
        <dbReference type="PROSITE-ProRule" id="PRU00071"/>
    </source>
</evidence>
<keyword evidence="10" id="KW-0472">Membrane</keyword>
<feature type="transmembrane region" description="Helical" evidence="10">
    <location>
        <begin position="71"/>
        <end position="93"/>
    </location>
</feature>
<organism evidence="12 13">
    <name type="scientific">Zingiber officinale</name>
    <name type="common">Ginger</name>
    <name type="synonym">Amomum zingiber</name>
    <dbReference type="NCBI Taxonomy" id="94328"/>
    <lineage>
        <taxon>Eukaryota</taxon>
        <taxon>Viridiplantae</taxon>
        <taxon>Streptophyta</taxon>
        <taxon>Embryophyta</taxon>
        <taxon>Tracheophyta</taxon>
        <taxon>Spermatophyta</taxon>
        <taxon>Magnoliopsida</taxon>
        <taxon>Liliopsida</taxon>
        <taxon>Zingiberales</taxon>
        <taxon>Zingiberaceae</taxon>
        <taxon>Zingiber</taxon>
    </lineage>
</organism>
<keyword evidence="2 8" id="KW-0863">Zinc-finger</keyword>
<sequence>MFLCLWIRSWLHDYERVLALAVRLIYIQIGCSIFGSLGALFNGLLLIDLALGLFALVAIDRSSERLGRTYAVLLICAIILDVQWFILFSRIIWNAEPEKFGVPFVFSVKLTMAMQIIGFSTRFFSLFLWIQIYRLGASNVICRVSPEAVVEDCEAADVGSSLSSPKPYKTLEQCSDSNINSVDSIYDPPFLSTSEITNKVDERNNLSPNCETLRKCSESDEDFEDFIYDPTRLPILFQEAKDETRLQKVNSLLPITMPRRRFQLRTTVALTNHYRKAKHHTLTYVATGKSGSFRSALQCLGPTSLDPRVGGRSTSRRRIQRSQWTASDVQRGGRCGAVAGRANPLPSSPFWEEEDDVTGRDRQPREFVVESAPQRRLGRALEDDDVIGRDRRPREFVAESAPQRRLGCARGARAPVISGRGAGGKRSWMQRSGSAGEMEEGRDPAIKLFGATIPVAASAAAATAEEDEVFEAEAEEEEEVSVYVAEGQKDTTKEVTDQESLKDKEISNVSPIAPAEENDSAPNSSSLTNSNDDEEKISLTAEKETANANFEDAENETDCSATKRVLKKPDKILPCPRCNSMDTKFCYYNNYNVNQPRHFCKNCQRYWTAGGTMRNVPVGAGRRKSKNSSSQCRNLVVPSDGLQSAQLDTLQRAIPCLPSNPPQPLVRNGTVLKFGQEVPLCESIASVLKIREQVPNADSGPTCGENREEPSCASAVEVTNVKENRPAKSAADVEQTGTQSFHNGLAPLPHLQCYPGAPWAYPCTPVWNPLVPVDVGRHSSESSCNINSSSIPWSPGGMMAVPPFCAGTLPFPFMPAPFWGFAAWPNGAWNPPMIQSEGCISPSSSTSNSGHSGAVSPTLGKHCRDSSLLSEEKMEKSLWVPKTLRIDDPNEAAKSSIWATLGIKPDMGSIFHSKAENKVRKFDAEQVLHANPAALSRSQSFQETT</sequence>
<dbReference type="GO" id="GO:0003677">
    <property type="term" value="F:DNA binding"/>
    <property type="evidence" value="ECO:0007669"/>
    <property type="project" value="UniProtKB-UniRule"/>
</dbReference>
<evidence type="ECO:0000313" key="13">
    <source>
        <dbReference type="Proteomes" id="UP000734854"/>
    </source>
</evidence>
<evidence type="ECO:0000256" key="1">
    <source>
        <dbReference type="ARBA" id="ARBA00022723"/>
    </source>
</evidence>
<feature type="compositionally biased region" description="Acidic residues" evidence="9">
    <location>
        <begin position="464"/>
        <end position="480"/>
    </location>
</feature>
<name>A0A8J5KKZ4_ZINOF</name>
<feature type="compositionally biased region" description="Polar residues" evidence="9">
    <location>
        <begin position="520"/>
        <end position="530"/>
    </location>
</feature>
<feature type="compositionally biased region" description="Low complexity" evidence="9">
    <location>
        <begin position="840"/>
        <end position="856"/>
    </location>
</feature>
<keyword evidence="5 8" id="KW-0238">DNA-binding</keyword>
<evidence type="ECO:0000256" key="2">
    <source>
        <dbReference type="ARBA" id="ARBA00022771"/>
    </source>
</evidence>
<evidence type="ECO:0000313" key="12">
    <source>
        <dbReference type="EMBL" id="KAG6483527.1"/>
    </source>
</evidence>
<evidence type="ECO:0000256" key="4">
    <source>
        <dbReference type="ARBA" id="ARBA00023015"/>
    </source>
</evidence>
<dbReference type="Pfam" id="PF02701">
    <property type="entry name" value="Zn_ribbon_Dof"/>
    <property type="match status" value="1"/>
</dbReference>
<dbReference type="InterPro" id="IPR003851">
    <property type="entry name" value="Znf_Dof"/>
</dbReference>
<feature type="compositionally biased region" description="Basic and acidic residues" evidence="9">
    <location>
        <begin position="487"/>
        <end position="506"/>
    </location>
</feature>
<keyword evidence="10" id="KW-1133">Transmembrane helix</keyword>
<keyword evidence="10" id="KW-0812">Transmembrane</keyword>
<dbReference type="PANTHER" id="PTHR31089">
    <property type="entry name" value="CYCLIC DOF FACTOR 2"/>
    <property type="match status" value="1"/>
</dbReference>
<feature type="region of interest" description="Disordered" evidence="9">
    <location>
        <begin position="339"/>
        <end position="362"/>
    </location>
</feature>
<dbReference type="PROSITE" id="PS01361">
    <property type="entry name" value="ZF_DOF_1"/>
    <property type="match status" value="1"/>
</dbReference>
<keyword evidence="6" id="KW-0804">Transcription</keyword>
<keyword evidence="1" id="KW-0479">Metal-binding</keyword>
<reference evidence="12 13" key="1">
    <citation type="submission" date="2020-08" db="EMBL/GenBank/DDBJ databases">
        <title>Plant Genome Project.</title>
        <authorList>
            <person name="Zhang R.-G."/>
        </authorList>
    </citation>
    <scope>NUCLEOTIDE SEQUENCE [LARGE SCALE GENOMIC DNA]</scope>
    <source>
        <tissue evidence="12">Rhizome</tissue>
    </source>
</reference>